<sequence length="260" mass="29498">MPPLPFTGPGILWVTSKITSPEHLSESTYLAWYDDEHIPEILTSTPVKSLFRFKNNDATADRPYLVSCPLDDIADVKTFKGLKVKFDSLPDEEGKPGGSSHDCADLDYRFYQLIQKYEPNGGEATLGKTKTIATGGFDLSETLTEQELNDWYNKEHLTLLSRVPGYLRTTRYKLLLHRTNGDTRSLKGLPTRPQDQAATENDRPPMFHAVHEFSVEEVDHEAAMKTIETEWAKKIFANAGKQEYTVYRHVKSFGDGKLFH</sequence>
<evidence type="ECO:0000313" key="2">
    <source>
        <dbReference type="EMBL" id="CZR68700.1"/>
    </source>
</evidence>
<reference evidence="2 3" key="1">
    <citation type="submission" date="2016-03" db="EMBL/GenBank/DDBJ databases">
        <authorList>
            <person name="Ploux O."/>
        </authorList>
    </citation>
    <scope>NUCLEOTIDE SEQUENCE [LARGE SCALE GENOMIC DNA]</scope>
    <source>
        <strain evidence="2 3">UAMH 11012</strain>
    </source>
</reference>
<dbReference type="OrthoDB" id="2851338at2759"/>
<keyword evidence="3" id="KW-1185">Reference proteome</keyword>
<name>A0A1L7XUK4_9HELO</name>
<evidence type="ECO:0000256" key="1">
    <source>
        <dbReference type="SAM" id="MobiDB-lite"/>
    </source>
</evidence>
<evidence type="ECO:0000313" key="3">
    <source>
        <dbReference type="Proteomes" id="UP000184330"/>
    </source>
</evidence>
<evidence type="ECO:0008006" key="4">
    <source>
        <dbReference type="Google" id="ProtNLM"/>
    </source>
</evidence>
<gene>
    <name evidence="2" type="ORF">PAC_18599</name>
</gene>
<dbReference type="Proteomes" id="UP000184330">
    <property type="component" value="Unassembled WGS sequence"/>
</dbReference>
<proteinExistence type="predicted"/>
<dbReference type="EMBL" id="FJOG01000058">
    <property type="protein sequence ID" value="CZR68700.1"/>
    <property type="molecule type" value="Genomic_DNA"/>
</dbReference>
<feature type="region of interest" description="Disordered" evidence="1">
    <location>
        <begin position="183"/>
        <end position="203"/>
    </location>
</feature>
<protein>
    <recommendedName>
        <fullName evidence="4">EthD domain-containing protein</fullName>
    </recommendedName>
</protein>
<dbReference type="AlphaFoldDB" id="A0A1L7XUK4"/>
<organism evidence="2 3">
    <name type="scientific">Phialocephala subalpina</name>
    <dbReference type="NCBI Taxonomy" id="576137"/>
    <lineage>
        <taxon>Eukaryota</taxon>
        <taxon>Fungi</taxon>
        <taxon>Dikarya</taxon>
        <taxon>Ascomycota</taxon>
        <taxon>Pezizomycotina</taxon>
        <taxon>Leotiomycetes</taxon>
        <taxon>Helotiales</taxon>
        <taxon>Mollisiaceae</taxon>
        <taxon>Phialocephala</taxon>
        <taxon>Phialocephala fortinii species complex</taxon>
    </lineage>
</organism>
<accession>A0A1L7XUK4</accession>